<reference evidence="1 2" key="1">
    <citation type="submission" date="2024-02" db="EMBL/GenBank/DDBJ databases">
        <authorList>
            <person name="Chen Y."/>
            <person name="Shah S."/>
            <person name="Dougan E. K."/>
            <person name="Thang M."/>
            <person name="Chan C."/>
        </authorList>
    </citation>
    <scope>NUCLEOTIDE SEQUENCE [LARGE SCALE GENOMIC DNA]</scope>
</reference>
<evidence type="ECO:0000313" key="1">
    <source>
        <dbReference type="EMBL" id="CAK9006440.1"/>
    </source>
</evidence>
<keyword evidence="2" id="KW-1185">Reference proteome</keyword>
<protein>
    <submittedName>
        <fullName evidence="1">Alkali-sensitive linkage protein 1</fullName>
    </submittedName>
</protein>
<gene>
    <name evidence="1" type="ORF">SCF082_LOCUS9022</name>
</gene>
<feature type="non-terminal residue" evidence="1">
    <location>
        <position position="1"/>
    </location>
</feature>
<proteinExistence type="predicted"/>
<dbReference type="Proteomes" id="UP001642464">
    <property type="component" value="Unassembled WGS sequence"/>
</dbReference>
<name>A0ABP0IWJ7_9DINO</name>
<feature type="non-terminal residue" evidence="1">
    <location>
        <position position="56"/>
    </location>
</feature>
<sequence length="56" mass="6137">AMGVNVFGFDGFDNADAVKRAVRVLFQKGVRHFRVVNVGAWASDALLAIEEMAKLE</sequence>
<accession>A0ABP0IWJ7</accession>
<organism evidence="1 2">
    <name type="scientific">Durusdinium trenchii</name>
    <dbReference type="NCBI Taxonomy" id="1381693"/>
    <lineage>
        <taxon>Eukaryota</taxon>
        <taxon>Sar</taxon>
        <taxon>Alveolata</taxon>
        <taxon>Dinophyceae</taxon>
        <taxon>Suessiales</taxon>
        <taxon>Symbiodiniaceae</taxon>
        <taxon>Durusdinium</taxon>
    </lineage>
</organism>
<evidence type="ECO:0000313" key="2">
    <source>
        <dbReference type="Proteomes" id="UP001642464"/>
    </source>
</evidence>
<comment type="caution">
    <text evidence="1">The sequence shown here is derived from an EMBL/GenBank/DDBJ whole genome shotgun (WGS) entry which is preliminary data.</text>
</comment>
<dbReference type="EMBL" id="CAXAMM010005213">
    <property type="protein sequence ID" value="CAK9006440.1"/>
    <property type="molecule type" value="Genomic_DNA"/>
</dbReference>